<dbReference type="Pfam" id="PF08028">
    <property type="entry name" value="Acyl-CoA_dh_2"/>
    <property type="match status" value="1"/>
</dbReference>
<dbReference type="InterPro" id="IPR013107">
    <property type="entry name" value="Acyl-CoA_DH_C"/>
</dbReference>
<evidence type="ECO:0000313" key="3">
    <source>
        <dbReference type="EMBL" id="MFB9072467.1"/>
    </source>
</evidence>
<dbReference type="Gene3D" id="1.20.140.10">
    <property type="entry name" value="Butyryl-CoA Dehydrogenase, subunit A, domain 3"/>
    <property type="match status" value="1"/>
</dbReference>
<organism evidence="3 4">
    <name type="scientific">Citricoccus parietis</name>
    <dbReference type="NCBI Taxonomy" id="592307"/>
    <lineage>
        <taxon>Bacteria</taxon>
        <taxon>Bacillati</taxon>
        <taxon>Actinomycetota</taxon>
        <taxon>Actinomycetes</taxon>
        <taxon>Micrococcales</taxon>
        <taxon>Micrococcaceae</taxon>
        <taxon>Citricoccus</taxon>
    </lineage>
</organism>
<gene>
    <name evidence="3" type="ORF">ACFFX0_15195</name>
</gene>
<dbReference type="InterPro" id="IPR036250">
    <property type="entry name" value="AcylCo_DH-like_C"/>
</dbReference>
<dbReference type="SUPFAM" id="SSF47203">
    <property type="entry name" value="Acyl-CoA dehydrogenase C-terminal domain-like"/>
    <property type="match status" value="1"/>
</dbReference>
<dbReference type="Proteomes" id="UP001589575">
    <property type="component" value="Unassembled WGS sequence"/>
</dbReference>
<keyword evidence="4" id="KW-1185">Reference proteome</keyword>
<accession>A0ABV5G0N8</accession>
<name>A0ABV5G0N8_9MICC</name>
<reference evidence="3 4" key="1">
    <citation type="submission" date="2024-09" db="EMBL/GenBank/DDBJ databases">
        <authorList>
            <person name="Sun Q."/>
            <person name="Mori K."/>
        </authorList>
    </citation>
    <scope>NUCLEOTIDE SEQUENCE [LARGE SCALE GENOMIC DNA]</scope>
    <source>
        <strain evidence="3 4">CCM 7609</strain>
    </source>
</reference>
<comment type="caution">
    <text evidence="3">The sequence shown here is derived from an EMBL/GenBank/DDBJ whole genome shotgun (WGS) entry which is preliminary data.</text>
</comment>
<feature type="domain" description="Acyl-CoA dehydrogenase C-terminal" evidence="2">
    <location>
        <begin position="6"/>
        <end position="129"/>
    </location>
</feature>
<dbReference type="EMBL" id="JBHMFI010000001">
    <property type="protein sequence ID" value="MFB9072467.1"/>
    <property type="molecule type" value="Genomic_DNA"/>
</dbReference>
<evidence type="ECO:0000259" key="2">
    <source>
        <dbReference type="Pfam" id="PF08028"/>
    </source>
</evidence>
<protein>
    <recommendedName>
        <fullName evidence="2">Acyl-CoA dehydrogenase C-terminal domain-containing protein</fullName>
    </recommendedName>
</protein>
<evidence type="ECO:0000313" key="4">
    <source>
        <dbReference type="Proteomes" id="UP001589575"/>
    </source>
</evidence>
<keyword evidence="1" id="KW-0560">Oxidoreductase</keyword>
<sequence length="162" mass="16852">MATIASRKRTFNTGSGLPFREDPLIQEAAGRIAGKAFTAEATVLHAARALDDGIAAAQAVGADRPDFTGDVPAELYGSELAIEHATITVPELGIGAAQDLFLTVGASATSTKKALDRHWRNAQTVATHNPIAFRARSLGDYWINGTLPEGLNAIGDAKGGQG</sequence>
<proteinExistence type="predicted"/>
<evidence type="ECO:0000256" key="1">
    <source>
        <dbReference type="ARBA" id="ARBA00023002"/>
    </source>
</evidence>